<keyword evidence="6" id="KW-0325">Glycoprotein</keyword>
<sequence>MLAKLLLLGLIGYTAAVQHFSVKDDKYCLILEADIEGELKWPAGNQTETFKWKLDQTKSTSGSCVGKSAAGLKANSIEIVFLPFDKNATSSTDQPWILTMEFEKADNGTYDVSSWSLQFQPRKGFMHSGQYKKSADASPDFGAVDKNGFKCSDIGLALDHDSVVSLKSVRAVAFASYEKDEFPAGQIYEVCRLDSRTSDIVPIVVGAALAGLVVVVLIAYLVGRARAKRQGYASV</sequence>
<dbReference type="GO" id="GO:0005886">
    <property type="term" value="C:plasma membrane"/>
    <property type="evidence" value="ECO:0007669"/>
    <property type="project" value="TreeGrafter"/>
</dbReference>
<feature type="transmembrane region" description="Helical" evidence="8">
    <location>
        <begin position="200"/>
        <end position="222"/>
    </location>
</feature>
<dbReference type="InterPro" id="IPR048524">
    <property type="entry name" value="Lamp2-like_TM"/>
</dbReference>
<evidence type="ECO:0000256" key="2">
    <source>
        <dbReference type="ARBA" id="ARBA00022692"/>
    </source>
</evidence>
<evidence type="ECO:0000256" key="1">
    <source>
        <dbReference type="ARBA" id="ARBA00004251"/>
    </source>
</evidence>
<gene>
    <name evidence="11" type="ORF">MSPICULIGERA_LOCUS891</name>
</gene>
<evidence type="ECO:0000313" key="11">
    <source>
        <dbReference type="EMBL" id="CAJ0558165.1"/>
    </source>
</evidence>
<protein>
    <recommendedName>
        <fullName evidence="10">Lysosome-associated membrane glycoprotein 2-like transmembrane domain-containing protein</fullName>
    </recommendedName>
</protein>
<dbReference type="PANTHER" id="PTHR11506:SF35">
    <property type="entry name" value="LYSOSOME-ASSOCIATED MEMBRANE GLYCOPROTEIN 5"/>
    <property type="match status" value="1"/>
</dbReference>
<name>A0AA36C5I6_9BILA</name>
<keyword evidence="4 8" id="KW-1133">Transmembrane helix</keyword>
<comment type="caution">
    <text evidence="11">The sequence shown here is derived from an EMBL/GenBank/DDBJ whole genome shotgun (WGS) entry which is preliminary data.</text>
</comment>
<comment type="similarity">
    <text evidence="7">Belongs to the LAMP family.</text>
</comment>
<evidence type="ECO:0000256" key="7">
    <source>
        <dbReference type="PROSITE-ProRule" id="PRU00740"/>
    </source>
</evidence>
<evidence type="ECO:0000256" key="8">
    <source>
        <dbReference type="SAM" id="Phobius"/>
    </source>
</evidence>
<keyword evidence="12" id="KW-1185">Reference proteome</keyword>
<dbReference type="Gene3D" id="2.40.160.110">
    <property type="match status" value="1"/>
</dbReference>
<evidence type="ECO:0000259" key="10">
    <source>
        <dbReference type="Pfam" id="PF21222"/>
    </source>
</evidence>
<dbReference type="GO" id="GO:0005765">
    <property type="term" value="C:lysosomal membrane"/>
    <property type="evidence" value="ECO:0007669"/>
    <property type="project" value="TreeGrafter"/>
</dbReference>
<feature type="signal peptide" evidence="9">
    <location>
        <begin position="1"/>
        <end position="16"/>
    </location>
</feature>
<dbReference type="InterPro" id="IPR002000">
    <property type="entry name" value="Lysosome-assoc_membr_glycop"/>
</dbReference>
<evidence type="ECO:0000256" key="3">
    <source>
        <dbReference type="ARBA" id="ARBA00022729"/>
    </source>
</evidence>
<comment type="caution">
    <text evidence="7">Lacks conserved residue(s) required for the propagation of feature annotation.</text>
</comment>
<dbReference type="AlphaFoldDB" id="A0AA36C5I6"/>
<proteinExistence type="inferred from homology"/>
<dbReference type="Pfam" id="PF21222">
    <property type="entry name" value="Lamp2_2nd"/>
    <property type="match status" value="1"/>
</dbReference>
<feature type="chain" id="PRO_5041447528" description="Lysosome-associated membrane glycoprotein 2-like transmembrane domain-containing protein" evidence="9">
    <location>
        <begin position="17"/>
        <end position="235"/>
    </location>
</feature>
<keyword evidence="5 7" id="KW-0472">Membrane</keyword>
<evidence type="ECO:0000256" key="6">
    <source>
        <dbReference type="ARBA" id="ARBA00023180"/>
    </source>
</evidence>
<keyword evidence="2 7" id="KW-0812">Transmembrane</keyword>
<feature type="domain" description="Lysosome-associated membrane glycoprotein 2-like transmembrane" evidence="10">
    <location>
        <begin position="201"/>
        <end position="232"/>
    </location>
</feature>
<evidence type="ECO:0000256" key="4">
    <source>
        <dbReference type="ARBA" id="ARBA00022989"/>
    </source>
</evidence>
<comment type="subcellular location">
    <subcellularLocation>
        <location evidence="1">Cell membrane</location>
        <topology evidence="1">Single-pass type I membrane protein</topology>
    </subcellularLocation>
    <subcellularLocation>
        <location evidence="7">Membrane</location>
        <topology evidence="7">Single-pass type I membrane protein</topology>
    </subcellularLocation>
</comment>
<dbReference type="GO" id="GO:0031902">
    <property type="term" value="C:late endosome membrane"/>
    <property type="evidence" value="ECO:0007669"/>
    <property type="project" value="TreeGrafter"/>
</dbReference>
<evidence type="ECO:0000256" key="9">
    <source>
        <dbReference type="SAM" id="SignalP"/>
    </source>
</evidence>
<keyword evidence="3 9" id="KW-0732">Signal</keyword>
<evidence type="ECO:0000256" key="5">
    <source>
        <dbReference type="ARBA" id="ARBA00023136"/>
    </source>
</evidence>
<dbReference type="Proteomes" id="UP001177023">
    <property type="component" value="Unassembled WGS sequence"/>
</dbReference>
<reference evidence="11" key="1">
    <citation type="submission" date="2023-06" db="EMBL/GenBank/DDBJ databases">
        <authorList>
            <person name="Delattre M."/>
        </authorList>
    </citation>
    <scope>NUCLEOTIDE SEQUENCE</scope>
    <source>
        <strain evidence="11">AF72</strain>
    </source>
</reference>
<dbReference type="GO" id="GO:0072594">
    <property type="term" value="P:establishment of protein localization to organelle"/>
    <property type="evidence" value="ECO:0007669"/>
    <property type="project" value="TreeGrafter"/>
</dbReference>
<dbReference type="EMBL" id="CATQJA010000222">
    <property type="protein sequence ID" value="CAJ0558165.1"/>
    <property type="molecule type" value="Genomic_DNA"/>
</dbReference>
<feature type="non-terminal residue" evidence="11">
    <location>
        <position position="235"/>
    </location>
</feature>
<organism evidence="11 12">
    <name type="scientific">Mesorhabditis spiculigera</name>
    <dbReference type="NCBI Taxonomy" id="96644"/>
    <lineage>
        <taxon>Eukaryota</taxon>
        <taxon>Metazoa</taxon>
        <taxon>Ecdysozoa</taxon>
        <taxon>Nematoda</taxon>
        <taxon>Chromadorea</taxon>
        <taxon>Rhabditida</taxon>
        <taxon>Rhabditina</taxon>
        <taxon>Rhabditomorpha</taxon>
        <taxon>Rhabditoidea</taxon>
        <taxon>Rhabditidae</taxon>
        <taxon>Mesorhabditinae</taxon>
        <taxon>Mesorhabditis</taxon>
    </lineage>
</organism>
<accession>A0AA36C5I6</accession>
<evidence type="ECO:0000313" key="12">
    <source>
        <dbReference type="Proteomes" id="UP001177023"/>
    </source>
</evidence>
<dbReference type="PROSITE" id="PS51407">
    <property type="entry name" value="LAMP_3"/>
    <property type="match status" value="1"/>
</dbReference>
<dbReference type="PANTHER" id="PTHR11506">
    <property type="entry name" value="LYSOSOME-ASSOCIATED MEMBRANE GLYCOPROTEIN"/>
    <property type="match status" value="1"/>
</dbReference>